<gene>
    <name evidence="2" type="ORF">IAC10_06580</name>
</gene>
<protein>
    <submittedName>
        <fullName evidence="2">DUF3644 domain-containing protein</fullName>
    </submittedName>
</protein>
<dbReference type="InterPro" id="IPR022104">
    <property type="entry name" value="DUF3644"/>
</dbReference>
<dbReference type="Pfam" id="PF12358">
    <property type="entry name" value="DUF3644"/>
    <property type="match status" value="1"/>
</dbReference>
<evidence type="ECO:0000259" key="1">
    <source>
        <dbReference type="Pfam" id="PF12358"/>
    </source>
</evidence>
<comment type="caution">
    <text evidence="2">The sequence shown here is derived from an EMBL/GenBank/DDBJ whole genome shotgun (WGS) entry which is preliminary data.</text>
</comment>
<reference evidence="2" key="2">
    <citation type="journal article" date="2021" name="PeerJ">
        <title>Extensive microbial diversity within the chicken gut microbiome revealed by metagenomics and culture.</title>
        <authorList>
            <person name="Gilroy R."/>
            <person name="Ravi A."/>
            <person name="Getino M."/>
            <person name="Pursley I."/>
            <person name="Horton D.L."/>
            <person name="Alikhan N.F."/>
            <person name="Baker D."/>
            <person name="Gharbi K."/>
            <person name="Hall N."/>
            <person name="Watson M."/>
            <person name="Adriaenssens E.M."/>
            <person name="Foster-Nyarko E."/>
            <person name="Jarju S."/>
            <person name="Secka A."/>
            <person name="Antonio M."/>
            <person name="Oren A."/>
            <person name="Chaudhuri R.R."/>
            <person name="La Ragione R."/>
            <person name="Hildebrand F."/>
            <person name="Pallen M.J."/>
        </authorList>
    </citation>
    <scope>NUCLEOTIDE SEQUENCE</scope>
    <source>
        <strain evidence="2">6276</strain>
    </source>
</reference>
<reference evidence="2" key="1">
    <citation type="submission" date="2020-10" db="EMBL/GenBank/DDBJ databases">
        <authorList>
            <person name="Gilroy R."/>
        </authorList>
    </citation>
    <scope>NUCLEOTIDE SEQUENCE</scope>
    <source>
        <strain evidence="2">6276</strain>
    </source>
</reference>
<name>A0A9D1EYG5_9BACT</name>
<evidence type="ECO:0000313" key="2">
    <source>
        <dbReference type="EMBL" id="HIS36281.1"/>
    </source>
</evidence>
<organism evidence="2 3">
    <name type="scientific">Candidatus Scatousia excrementigallinarum</name>
    <dbReference type="NCBI Taxonomy" id="2840935"/>
    <lineage>
        <taxon>Bacteria</taxon>
        <taxon>Candidatus Scatousia</taxon>
    </lineage>
</organism>
<sequence length="331" mass="37747">MSKGKSVVKGLIDSAESAFFSAIEIHNKPRIAYRYPTATLLMINAWELLLKAYVYKFISRTKIYEGKDHTISFSKALIYTNEHINTTEGQNAFTATKDNLFLLAEYRNNHTHYFEHEIDPIIFMLLSKATINFNDFIKKYFKRNITEHENLIILPIGLKLPFDPIEYLNRKNLKDSSNKFTSQVISAIKDLDAAGIQESIVVGFDVYMSSIKKCSNADIIAAIDQGNIDAISINKGIRITNDPSAPAVQVDEVSLIKSQYPYSYDDLVKQLQTVITDFKRNTQFYKYLSLVKQIPSCYKIRLLNPLKPNSAKTGFYSNEAISKIKSLYNTN</sequence>
<accession>A0A9D1EYG5</accession>
<evidence type="ECO:0000313" key="3">
    <source>
        <dbReference type="Proteomes" id="UP000823928"/>
    </source>
</evidence>
<dbReference type="AlphaFoldDB" id="A0A9D1EYG5"/>
<dbReference type="Proteomes" id="UP000823928">
    <property type="component" value="Unassembled WGS sequence"/>
</dbReference>
<dbReference type="EMBL" id="DVIU01000132">
    <property type="protein sequence ID" value="HIS36281.1"/>
    <property type="molecule type" value="Genomic_DNA"/>
</dbReference>
<proteinExistence type="predicted"/>
<feature type="domain" description="DUF3644" evidence="1">
    <location>
        <begin position="11"/>
        <end position="183"/>
    </location>
</feature>